<dbReference type="VEuPathDB" id="FungiDB:QG37_05838"/>
<keyword evidence="1" id="KW-0472">Membrane</keyword>
<organism evidence="2 3">
    <name type="scientific">Candidozyma auris</name>
    <name type="common">Yeast</name>
    <name type="synonym">Candida auris</name>
    <dbReference type="NCBI Taxonomy" id="498019"/>
    <lineage>
        <taxon>Eukaryota</taxon>
        <taxon>Fungi</taxon>
        <taxon>Dikarya</taxon>
        <taxon>Ascomycota</taxon>
        <taxon>Saccharomycotina</taxon>
        <taxon>Pichiomycetes</taxon>
        <taxon>Metschnikowiaceae</taxon>
        <taxon>Candidozyma</taxon>
    </lineage>
</organism>
<evidence type="ECO:0000256" key="1">
    <source>
        <dbReference type="SAM" id="Phobius"/>
    </source>
</evidence>
<accession>A0A0L0NTX2</accession>
<keyword evidence="1" id="KW-0812">Transmembrane</keyword>
<keyword evidence="1" id="KW-1133">Transmembrane helix</keyword>
<protein>
    <submittedName>
        <fullName evidence="2">Uncharacterized protein</fullName>
    </submittedName>
</protein>
<dbReference type="AlphaFoldDB" id="A0A0L0NTX2"/>
<dbReference type="EMBL" id="LGST01000041">
    <property type="protein sequence ID" value="KND97454.1"/>
    <property type="molecule type" value="Genomic_DNA"/>
</dbReference>
<dbReference type="Proteomes" id="UP000037122">
    <property type="component" value="Unassembled WGS sequence"/>
</dbReference>
<name>A0A0L0NTX2_CANAR</name>
<gene>
    <name evidence="2" type="ORF">QG37_05838</name>
</gene>
<proteinExistence type="predicted"/>
<evidence type="ECO:0000313" key="3">
    <source>
        <dbReference type="Proteomes" id="UP000037122"/>
    </source>
</evidence>
<feature type="transmembrane region" description="Helical" evidence="1">
    <location>
        <begin position="25"/>
        <end position="44"/>
    </location>
</feature>
<comment type="caution">
    <text evidence="2">The sequence shown here is derived from an EMBL/GenBank/DDBJ whole genome shotgun (WGS) entry which is preliminary data.</text>
</comment>
<reference evidence="3" key="1">
    <citation type="journal article" date="2015" name="BMC Genomics">
        <title>Draft genome of a commonly misdiagnosed multidrug resistant pathogen Candida auris.</title>
        <authorList>
            <person name="Chatterjee S."/>
            <person name="Alampalli S.V."/>
            <person name="Nageshan R.K."/>
            <person name="Chettiar S.T."/>
            <person name="Joshi S."/>
            <person name="Tatu U.S."/>
        </authorList>
    </citation>
    <scope>NUCLEOTIDE SEQUENCE [LARGE SCALE GENOMIC DNA]</scope>
    <source>
        <strain evidence="3">6684</strain>
    </source>
</reference>
<evidence type="ECO:0000313" key="2">
    <source>
        <dbReference type="EMBL" id="KND97454.1"/>
    </source>
</evidence>
<sequence>MAPKTARFLGLVKVTLDLVILKDPLTNFLLLAFLISTFSWLAALGGGEAMPSCGDFSFS</sequence>